<evidence type="ECO:0000259" key="15">
    <source>
        <dbReference type="PROSITE" id="PS50885"/>
    </source>
</evidence>
<evidence type="ECO:0000256" key="13">
    <source>
        <dbReference type="ARBA" id="ARBA00023136"/>
    </source>
</evidence>
<dbReference type="SMART" id="SM00304">
    <property type="entry name" value="HAMP"/>
    <property type="match status" value="1"/>
</dbReference>
<keyword evidence="6" id="KW-0808">Transferase</keyword>
<dbReference type="GO" id="GO:0000160">
    <property type="term" value="P:phosphorelay signal transduction system"/>
    <property type="evidence" value="ECO:0007669"/>
    <property type="project" value="UniProtKB-KW"/>
</dbReference>
<keyword evidence="10" id="KW-0067">ATP-binding</keyword>
<dbReference type="CDD" id="cd06225">
    <property type="entry name" value="HAMP"/>
    <property type="match status" value="1"/>
</dbReference>
<evidence type="ECO:0000256" key="1">
    <source>
        <dbReference type="ARBA" id="ARBA00000085"/>
    </source>
</evidence>
<dbReference type="InterPro" id="IPR033463">
    <property type="entry name" value="sCache_3"/>
</dbReference>
<keyword evidence="4" id="KW-1003">Cell membrane</keyword>
<dbReference type="GO" id="GO:0005524">
    <property type="term" value="F:ATP binding"/>
    <property type="evidence" value="ECO:0007669"/>
    <property type="project" value="UniProtKB-KW"/>
</dbReference>
<accession>A0A7V5RQM2</accession>
<keyword evidence="5" id="KW-0597">Phosphoprotein</keyword>
<dbReference type="PANTHER" id="PTHR45528:SF1">
    <property type="entry name" value="SENSOR HISTIDINE KINASE CPXA"/>
    <property type="match status" value="1"/>
</dbReference>
<evidence type="ECO:0000256" key="11">
    <source>
        <dbReference type="ARBA" id="ARBA00022989"/>
    </source>
</evidence>
<gene>
    <name evidence="16" type="ORF">ENJ15_07380</name>
</gene>
<evidence type="ECO:0000256" key="10">
    <source>
        <dbReference type="ARBA" id="ARBA00022840"/>
    </source>
</evidence>
<keyword evidence="12" id="KW-0902">Two-component regulatory system</keyword>
<dbReference type="PROSITE" id="PS50885">
    <property type="entry name" value="HAMP"/>
    <property type="match status" value="1"/>
</dbReference>
<dbReference type="InterPro" id="IPR050398">
    <property type="entry name" value="HssS/ArlS-like"/>
</dbReference>
<evidence type="ECO:0000256" key="4">
    <source>
        <dbReference type="ARBA" id="ARBA00022475"/>
    </source>
</evidence>
<evidence type="ECO:0000256" key="14">
    <source>
        <dbReference type="SAM" id="Phobius"/>
    </source>
</evidence>
<evidence type="ECO:0000256" key="7">
    <source>
        <dbReference type="ARBA" id="ARBA00022692"/>
    </source>
</evidence>
<evidence type="ECO:0000313" key="16">
    <source>
        <dbReference type="EMBL" id="HHM02821.1"/>
    </source>
</evidence>
<dbReference type="EC" id="2.7.13.3" evidence="3"/>
<dbReference type="Proteomes" id="UP000885771">
    <property type="component" value="Unassembled WGS sequence"/>
</dbReference>
<evidence type="ECO:0000256" key="5">
    <source>
        <dbReference type="ARBA" id="ARBA00022553"/>
    </source>
</evidence>
<protein>
    <recommendedName>
        <fullName evidence="3">histidine kinase</fullName>
        <ecNumber evidence="3">2.7.13.3</ecNumber>
    </recommendedName>
</protein>
<keyword evidence="11 14" id="KW-1133">Transmembrane helix</keyword>
<keyword evidence="8" id="KW-0547">Nucleotide-binding</keyword>
<feature type="domain" description="HAMP" evidence="15">
    <location>
        <begin position="183"/>
        <end position="235"/>
    </location>
</feature>
<dbReference type="EMBL" id="DRLI01000283">
    <property type="protein sequence ID" value="HHM02821.1"/>
    <property type="molecule type" value="Genomic_DNA"/>
</dbReference>
<feature type="transmembrane region" description="Helical" evidence="14">
    <location>
        <begin position="12"/>
        <end position="33"/>
    </location>
</feature>
<organism evidence="16">
    <name type="scientific">Caldithrix abyssi</name>
    <dbReference type="NCBI Taxonomy" id="187145"/>
    <lineage>
        <taxon>Bacteria</taxon>
        <taxon>Pseudomonadati</taxon>
        <taxon>Calditrichota</taxon>
        <taxon>Calditrichia</taxon>
        <taxon>Calditrichales</taxon>
        <taxon>Calditrichaceae</taxon>
        <taxon>Caldithrix</taxon>
    </lineage>
</organism>
<evidence type="ECO:0000256" key="3">
    <source>
        <dbReference type="ARBA" id="ARBA00012438"/>
    </source>
</evidence>
<proteinExistence type="predicted"/>
<evidence type="ECO:0000256" key="8">
    <source>
        <dbReference type="ARBA" id="ARBA00022741"/>
    </source>
</evidence>
<feature type="transmembrane region" description="Helical" evidence="14">
    <location>
        <begin position="161"/>
        <end position="182"/>
    </location>
</feature>
<comment type="catalytic activity">
    <reaction evidence="1">
        <text>ATP + protein L-histidine = ADP + protein N-phospho-L-histidine.</text>
        <dbReference type="EC" id="2.7.13.3"/>
    </reaction>
</comment>
<evidence type="ECO:0000256" key="2">
    <source>
        <dbReference type="ARBA" id="ARBA00004651"/>
    </source>
</evidence>
<sequence>MRLSLRWKISGILVVSNLFLGIILVLIINSTVAQRIEWELIERGRALGSNLAQSASEQILSEDSFGLKQIITKALSFESVAYIVIQNSENEILAETLNGQIPPELTALLPVTDDKVHDLDLDGGAIKCRDIVIPVEEGYLGFVRVGMKQDYIDRALREINVLIISIIGGITLIGILVVIFLANRIISPIIYLTEKANEISQGKINEAIQVRTNDEIRDLGEALERLRESVKIALERLKKRQSTQI</sequence>
<dbReference type="GO" id="GO:0004673">
    <property type="term" value="F:protein histidine kinase activity"/>
    <property type="evidence" value="ECO:0007669"/>
    <property type="project" value="UniProtKB-EC"/>
</dbReference>
<dbReference type="Pfam" id="PF00672">
    <property type="entry name" value="HAMP"/>
    <property type="match status" value="1"/>
</dbReference>
<name>A0A7V5RQM2_CALAY</name>
<keyword evidence="7 14" id="KW-0812">Transmembrane</keyword>
<evidence type="ECO:0000256" key="12">
    <source>
        <dbReference type="ARBA" id="ARBA00023012"/>
    </source>
</evidence>
<dbReference type="InterPro" id="IPR003660">
    <property type="entry name" value="HAMP_dom"/>
</dbReference>
<evidence type="ECO:0000256" key="9">
    <source>
        <dbReference type="ARBA" id="ARBA00022777"/>
    </source>
</evidence>
<dbReference type="GO" id="GO:0005886">
    <property type="term" value="C:plasma membrane"/>
    <property type="evidence" value="ECO:0007669"/>
    <property type="project" value="UniProtKB-SubCell"/>
</dbReference>
<reference evidence="16" key="1">
    <citation type="journal article" date="2020" name="mSystems">
        <title>Genome- and Community-Level Interaction Insights into Carbon Utilization and Element Cycling Functions of Hydrothermarchaeota in Hydrothermal Sediment.</title>
        <authorList>
            <person name="Zhou Z."/>
            <person name="Liu Y."/>
            <person name="Xu W."/>
            <person name="Pan J."/>
            <person name="Luo Z.H."/>
            <person name="Li M."/>
        </authorList>
    </citation>
    <scope>NUCLEOTIDE SEQUENCE [LARGE SCALE GENOMIC DNA]</scope>
    <source>
        <strain evidence="16">HyVt-460</strain>
    </source>
</reference>
<evidence type="ECO:0000256" key="6">
    <source>
        <dbReference type="ARBA" id="ARBA00022679"/>
    </source>
</evidence>
<dbReference type="Pfam" id="PF17203">
    <property type="entry name" value="sCache_3_2"/>
    <property type="match status" value="1"/>
</dbReference>
<comment type="caution">
    <text evidence="16">The sequence shown here is derived from an EMBL/GenBank/DDBJ whole genome shotgun (WGS) entry which is preliminary data.</text>
</comment>
<dbReference type="SUPFAM" id="SSF158472">
    <property type="entry name" value="HAMP domain-like"/>
    <property type="match status" value="1"/>
</dbReference>
<dbReference type="Gene3D" id="6.10.340.10">
    <property type="match status" value="1"/>
</dbReference>
<keyword evidence="9" id="KW-0418">Kinase</keyword>
<dbReference type="PANTHER" id="PTHR45528">
    <property type="entry name" value="SENSOR HISTIDINE KINASE CPXA"/>
    <property type="match status" value="1"/>
</dbReference>
<comment type="subcellular location">
    <subcellularLocation>
        <location evidence="2">Cell membrane</location>
        <topology evidence="2">Multi-pass membrane protein</topology>
    </subcellularLocation>
</comment>
<dbReference type="AlphaFoldDB" id="A0A7V5RQM2"/>
<keyword evidence="13 14" id="KW-0472">Membrane</keyword>